<keyword evidence="2" id="KW-1133">Transmembrane helix</keyword>
<keyword evidence="2" id="KW-0472">Membrane</keyword>
<comment type="caution">
    <text evidence="3">The sequence shown here is derived from an EMBL/GenBank/DDBJ whole genome shotgun (WGS) entry which is preliminary data.</text>
</comment>
<feature type="transmembrane region" description="Helical" evidence="2">
    <location>
        <begin position="288"/>
        <end position="309"/>
    </location>
</feature>
<sequence length="345" mass="39721">MSGGIWAELGIAPTGDIDAIRRAYSTKLKTIDEETDRDAFIALRAAFDQARMHARRAPAAVAAAPPPPPPSPAADEAPVEPQPAPSQLDEDAMRLQRLVFGDRPREEIFEDVRAITERMLQSPDLEHVGRRNAVESWMANTIVRGIPRTNAMLDLVILHFGWVETMRQWNCPLVIRQVMERYEDVVFFDRHVRAPTASYHKAYRLLQAPPDGGRLRWRPAERQEAVAFLAKISTQRRSLQAEFPREALTAWRTYLHARDQSRLGQLRQRYRALQEKWKRTLVWLRSNFWRWVATLYLAPFVPGLLIWPISHEVGSVLLGIAWMWAALLSWVLVVQGVRWVGRKLF</sequence>
<reference evidence="3" key="1">
    <citation type="submission" date="2023-04" db="EMBL/GenBank/DDBJ databases">
        <title>Sphingomonas sp. MAHUQ-71 isolated from rice field.</title>
        <authorList>
            <person name="Huq M.A."/>
        </authorList>
    </citation>
    <scope>NUCLEOTIDE SEQUENCE</scope>
    <source>
        <strain evidence="3">MAHUQ-71</strain>
    </source>
</reference>
<keyword evidence="2" id="KW-0812">Transmembrane</keyword>
<dbReference type="EMBL" id="JARYGZ010000002">
    <property type="protein sequence ID" value="MDH7640103.1"/>
    <property type="molecule type" value="Genomic_DNA"/>
</dbReference>
<name>A0ABT6N470_9SPHN</name>
<keyword evidence="4" id="KW-1185">Reference proteome</keyword>
<evidence type="ECO:0000256" key="1">
    <source>
        <dbReference type="SAM" id="MobiDB-lite"/>
    </source>
</evidence>
<protein>
    <recommendedName>
        <fullName evidence="5">J domain-containing protein</fullName>
    </recommendedName>
</protein>
<evidence type="ECO:0000256" key="2">
    <source>
        <dbReference type="SAM" id="Phobius"/>
    </source>
</evidence>
<proteinExistence type="predicted"/>
<accession>A0ABT6N470</accession>
<dbReference type="Proteomes" id="UP001160625">
    <property type="component" value="Unassembled WGS sequence"/>
</dbReference>
<organism evidence="3 4">
    <name type="scientific">Sphingomonas oryzagri</name>
    <dbReference type="NCBI Taxonomy" id="3042314"/>
    <lineage>
        <taxon>Bacteria</taxon>
        <taxon>Pseudomonadati</taxon>
        <taxon>Pseudomonadota</taxon>
        <taxon>Alphaproteobacteria</taxon>
        <taxon>Sphingomonadales</taxon>
        <taxon>Sphingomonadaceae</taxon>
        <taxon>Sphingomonas</taxon>
    </lineage>
</organism>
<feature type="region of interest" description="Disordered" evidence="1">
    <location>
        <begin position="57"/>
        <end position="90"/>
    </location>
</feature>
<evidence type="ECO:0000313" key="3">
    <source>
        <dbReference type="EMBL" id="MDH7640103.1"/>
    </source>
</evidence>
<evidence type="ECO:0000313" key="4">
    <source>
        <dbReference type="Proteomes" id="UP001160625"/>
    </source>
</evidence>
<gene>
    <name evidence="3" type="ORF">QGN17_15305</name>
</gene>
<dbReference type="RefSeq" id="WP_281045458.1">
    <property type="nucleotide sequence ID" value="NZ_JARYGZ010000002.1"/>
</dbReference>
<evidence type="ECO:0008006" key="5">
    <source>
        <dbReference type="Google" id="ProtNLM"/>
    </source>
</evidence>
<feature type="transmembrane region" description="Helical" evidence="2">
    <location>
        <begin position="321"/>
        <end position="341"/>
    </location>
</feature>